<dbReference type="AlphaFoldDB" id="A0A1Y5F9N2"/>
<gene>
    <name evidence="2" type="ORF">A9Q84_17625</name>
</gene>
<feature type="chain" id="PRO_5013187088" evidence="1">
    <location>
        <begin position="23"/>
        <end position="366"/>
    </location>
</feature>
<protein>
    <submittedName>
        <fullName evidence="2">Uncharacterized protein</fullName>
    </submittedName>
</protein>
<proteinExistence type="predicted"/>
<sequence length="366" mass="41003">MKSIIKFSLLLLCLIATNNVTARTIIADGSELTLDLSGYNGRDGHRGEACEAGEDGKNGNNGEDAVIYFTDISDLKNIQLNMSGGLGGRRGQRGTSYNCDSYPVRSRDGYNGILGYLSLVKGEKLLPKQVFTNKISMVSAHQSNLIFSTNSWIENTGAKDLLHRDSVIRNTYRYFDKISYTTLKVKLSDKVQALDLADLSLEVKYNSNYNRKTKVFLYKNDKKLKVLIDYDFIETSGEKSIHIKNIIYKSELFDTEFMGSAHSGSSTTLSLRDPLFLDTTLKNSFSFTIYAYHPFIDYYIIVGSASSKYLDVVQDGDVMSINIGRAKVFKDIFAKGTKYKVKLNVYKSIGDNGLGHRIETFFTVSE</sequence>
<evidence type="ECO:0000313" key="2">
    <source>
        <dbReference type="EMBL" id="OUR94130.1"/>
    </source>
</evidence>
<name>A0A1Y5F9N2_9BACT</name>
<feature type="signal peptide" evidence="1">
    <location>
        <begin position="1"/>
        <end position="22"/>
    </location>
</feature>
<accession>A0A1Y5F9N2</accession>
<evidence type="ECO:0000256" key="1">
    <source>
        <dbReference type="SAM" id="SignalP"/>
    </source>
</evidence>
<dbReference type="EMBL" id="MAAO01000011">
    <property type="protein sequence ID" value="OUR94130.1"/>
    <property type="molecule type" value="Genomic_DNA"/>
</dbReference>
<reference evidence="3" key="1">
    <citation type="journal article" date="2017" name="Proc. Natl. Acad. Sci. U.S.A.">
        <title>Simulation of Deepwater Horizon oil plume reveals substrate specialization within a complex community of hydrocarbon-degraders.</title>
        <authorList>
            <person name="Hu P."/>
            <person name="Dubinsky E.A."/>
            <person name="Probst A.J."/>
            <person name="Wang J."/>
            <person name="Sieber C.M.K."/>
            <person name="Tom L.M."/>
            <person name="Gardinali P."/>
            <person name="Banfield J.F."/>
            <person name="Atlas R.M."/>
            <person name="Andersen G.L."/>
        </authorList>
    </citation>
    <scope>NUCLEOTIDE SEQUENCE [LARGE SCALE GENOMIC DNA]</scope>
</reference>
<comment type="caution">
    <text evidence="2">The sequence shown here is derived from an EMBL/GenBank/DDBJ whole genome shotgun (WGS) entry which is preliminary data.</text>
</comment>
<evidence type="ECO:0000313" key="3">
    <source>
        <dbReference type="Proteomes" id="UP000196531"/>
    </source>
</evidence>
<keyword evidence="1" id="KW-0732">Signal</keyword>
<dbReference type="Proteomes" id="UP000196531">
    <property type="component" value="Unassembled WGS sequence"/>
</dbReference>
<organism evidence="2 3">
    <name type="scientific">Halobacteriovorax marinus</name>
    <dbReference type="NCBI Taxonomy" id="97084"/>
    <lineage>
        <taxon>Bacteria</taxon>
        <taxon>Pseudomonadati</taxon>
        <taxon>Bdellovibrionota</taxon>
        <taxon>Bacteriovoracia</taxon>
        <taxon>Bacteriovoracales</taxon>
        <taxon>Halobacteriovoraceae</taxon>
        <taxon>Halobacteriovorax</taxon>
    </lineage>
</organism>